<dbReference type="EMBL" id="CM056788">
    <property type="protein sequence ID" value="KAJ8730487.1"/>
    <property type="molecule type" value="Genomic_DNA"/>
</dbReference>
<protein>
    <submittedName>
        <fullName evidence="1">Uncharacterized protein</fullName>
    </submittedName>
</protein>
<organism evidence="1 2">
    <name type="scientific">Mythimna loreyi</name>
    <dbReference type="NCBI Taxonomy" id="667449"/>
    <lineage>
        <taxon>Eukaryota</taxon>
        <taxon>Metazoa</taxon>
        <taxon>Ecdysozoa</taxon>
        <taxon>Arthropoda</taxon>
        <taxon>Hexapoda</taxon>
        <taxon>Insecta</taxon>
        <taxon>Pterygota</taxon>
        <taxon>Neoptera</taxon>
        <taxon>Endopterygota</taxon>
        <taxon>Lepidoptera</taxon>
        <taxon>Glossata</taxon>
        <taxon>Ditrysia</taxon>
        <taxon>Noctuoidea</taxon>
        <taxon>Noctuidae</taxon>
        <taxon>Noctuinae</taxon>
        <taxon>Hadenini</taxon>
        <taxon>Mythimna</taxon>
    </lineage>
</organism>
<evidence type="ECO:0000313" key="1">
    <source>
        <dbReference type="EMBL" id="KAJ8730487.1"/>
    </source>
</evidence>
<dbReference type="Proteomes" id="UP001231649">
    <property type="component" value="Chromosome 12"/>
</dbReference>
<reference evidence="1" key="1">
    <citation type="submission" date="2023-03" db="EMBL/GenBank/DDBJ databases">
        <title>Chromosome-level genomes of two armyworms, Mythimna separata and Mythimna loreyi, provide insights into the biosynthesis and reception of sex pheromones.</title>
        <authorList>
            <person name="Zhao H."/>
        </authorList>
    </citation>
    <scope>NUCLEOTIDE SEQUENCE</scope>
    <source>
        <strain evidence="1">BeijingLab</strain>
    </source>
</reference>
<name>A0ACC2R2X9_9NEOP</name>
<accession>A0ACC2R2X9</accession>
<gene>
    <name evidence="1" type="ORF">PYW08_001900</name>
</gene>
<sequence>MATDDVNIAEDAEMAECDGDKVVTMVDVLQEQQEFEEDANAVLGASDDKNCTYPKGYIKRQALYACLTCCTEAKVDPAKRAGVCLACSLMCHENHELIELYTKRNFRCDCGNPKFNSHPCQFTPDKTELNDDNIYNQNFSGLYCTCQRPYPDPESTIEDDMIQCIICEDWLHASHLEAVVPANDQYSEMVCKSCMEKNEFLHDYSMFAVTVEAGDVDILTVNGDAKTADSSLCNGGLEEKLVNGTEVNQAEDVIVNGDVEMDEDKEQSVEKVKDDTNNDVAEETKQDQLCQKLNTDDRKISLDNDSKMSELEEQSVETTEMSKIQAEPSENILDKSDDKSDAADNTSTADEKTENADTEDKMEESIDNEQEKKDETIKEQTETQEQISKLSTNEDGDSNNSQENKTENNERTEQQLLDDLTELTADNTASEEKADSAADVKADTTAEEKADTAVEEADTATEDKINTDSEENIDTAVKEKVDTENEPVNNMEQTDKDKIETNKEAISQETTNESDNKSEENPTEENETDTGNIEVPDTSQTEIVEKQNVEEKADLVMDAIDELLQTANEEKEKVSSEETEEPTSEATESKKTTDNIETKTLEDSEMKVESEVPEKVEETSDSVDKPSANEDVEMSDTSAQNEPPSESKVDEPTTNSEQTEEKVNDSINQENIALNETDHKLNTTDSDLKTSQDSDSTNKNEPSNDENGVLSVTENAKEHKRKLSTDLADDISSKKAKLECVRPKNVARVHKGATFWPSNFRQKLCTCGECISMYKDLKVLFLTDLEDTVFAYESLGKENVAGGVSQYEKGMQALSSLDRIQQINALTEYNRMRDKLLDFLKSFKDRKEIVKEEDIKAFFAGMKPRREPDGVYFCR</sequence>
<evidence type="ECO:0000313" key="2">
    <source>
        <dbReference type="Proteomes" id="UP001231649"/>
    </source>
</evidence>
<proteinExistence type="predicted"/>
<keyword evidence="2" id="KW-1185">Reference proteome</keyword>
<comment type="caution">
    <text evidence="1">The sequence shown here is derived from an EMBL/GenBank/DDBJ whole genome shotgun (WGS) entry which is preliminary data.</text>
</comment>